<dbReference type="NCBIfam" id="TIGR00229">
    <property type="entry name" value="sensory_box"/>
    <property type="match status" value="1"/>
</dbReference>
<dbReference type="SMART" id="SM00091">
    <property type="entry name" value="PAS"/>
    <property type="match status" value="3"/>
</dbReference>
<reference evidence="8 9" key="1">
    <citation type="submission" date="2018-09" db="EMBL/GenBank/DDBJ databases">
        <title>Hymenobacter medium sp. nov., isolated from R2A medium.</title>
        <authorList>
            <person name="Yingchao G."/>
        </authorList>
    </citation>
    <scope>NUCLEOTIDE SEQUENCE [LARGE SCALE GENOMIC DNA]</scope>
    <source>
        <strain evidence="9">sh-6</strain>
    </source>
</reference>
<feature type="domain" description="PAC" evidence="7">
    <location>
        <begin position="224"/>
        <end position="276"/>
    </location>
</feature>
<proteinExistence type="predicted"/>
<dbReference type="InterPro" id="IPR000014">
    <property type="entry name" value="PAS"/>
</dbReference>
<dbReference type="InterPro" id="IPR052162">
    <property type="entry name" value="Sensor_kinase/Photoreceptor"/>
</dbReference>
<keyword evidence="5" id="KW-0418">Kinase</keyword>
<dbReference type="AlphaFoldDB" id="A0A3B7QWB5"/>
<protein>
    <recommendedName>
        <fullName evidence="2">histidine kinase</fullName>
        <ecNumber evidence="2">2.7.13.3</ecNumber>
    </recommendedName>
</protein>
<dbReference type="RefSeq" id="WP_119443414.1">
    <property type="nucleotide sequence ID" value="NZ_CP032317.1"/>
</dbReference>
<dbReference type="InterPro" id="IPR001610">
    <property type="entry name" value="PAC"/>
</dbReference>
<dbReference type="InterPro" id="IPR035965">
    <property type="entry name" value="PAS-like_dom_sf"/>
</dbReference>
<dbReference type="Gene3D" id="3.30.450.20">
    <property type="entry name" value="PAS domain"/>
    <property type="match status" value="3"/>
</dbReference>
<name>A0A3B7QWB5_9BACT</name>
<dbReference type="PROSITE" id="PS50113">
    <property type="entry name" value="PAC"/>
    <property type="match status" value="1"/>
</dbReference>
<comment type="catalytic activity">
    <reaction evidence="1">
        <text>ATP + protein L-histidine = ADP + protein N-phospho-L-histidine.</text>
        <dbReference type="EC" id="2.7.13.3"/>
    </reaction>
</comment>
<keyword evidence="9" id="KW-1185">Reference proteome</keyword>
<dbReference type="EMBL" id="CP032317">
    <property type="protein sequence ID" value="AYA35825.1"/>
    <property type="molecule type" value="Genomic_DNA"/>
</dbReference>
<dbReference type="GO" id="GO:0004673">
    <property type="term" value="F:protein histidine kinase activity"/>
    <property type="evidence" value="ECO:0007669"/>
    <property type="project" value="UniProtKB-EC"/>
</dbReference>
<dbReference type="OrthoDB" id="9766459at2"/>
<sequence>MAAALPSSVDYQQLFRSLPDALLLMAPDGTILDNTDAHVAASLKPRDEVVNRHIFEAYPVADQNQGDEIERSHEHVRQHLQPHTMPVIRYDLKLPAEQGGGFEEMYWQATHYPVLGAEGKLQYILQRTQNITEQYQAERRAQDMQKALAEAQEYARFVLGALPVLVSSSKPDGRADYFNQRWTQFTGLSHEQLVAGEWVNAIHPEDQLRLAEDWERVRYSTEEYQHEYRLRNHQGEYRWMLMRTVPRLDAAGNIVLRVGGSIDITDQKKMVEELLRANEEQAVLSDQAYESFKLAQSQRQTLLNIFMQAPALIALLRGPEHRFDFVNPKYQQLFPHRQLVGNTVAEAVPEVVDQGYIELLDRVYQTGETYQGNELLIMLERDDTRQLTPSYINLTYQLYYEGDEKAGIVVFAYEVTDLVNARKSLEGNAAS</sequence>
<dbReference type="SMART" id="SM00086">
    <property type="entry name" value="PAC"/>
    <property type="match status" value="1"/>
</dbReference>
<organism evidence="8 9">
    <name type="scientific">Hymenobacter oligotrophus</name>
    <dbReference type="NCBI Taxonomy" id="2319843"/>
    <lineage>
        <taxon>Bacteria</taxon>
        <taxon>Pseudomonadati</taxon>
        <taxon>Bacteroidota</taxon>
        <taxon>Cytophagia</taxon>
        <taxon>Cytophagales</taxon>
        <taxon>Hymenobacteraceae</taxon>
        <taxon>Hymenobacter</taxon>
    </lineage>
</organism>
<dbReference type="PANTHER" id="PTHR43304">
    <property type="entry name" value="PHYTOCHROME-LIKE PROTEIN CPH1"/>
    <property type="match status" value="1"/>
</dbReference>
<dbReference type="InterPro" id="IPR013655">
    <property type="entry name" value="PAS_fold_3"/>
</dbReference>
<dbReference type="PROSITE" id="PS50112">
    <property type="entry name" value="PAS"/>
    <property type="match status" value="1"/>
</dbReference>
<dbReference type="InterPro" id="IPR000700">
    <property type="entry name" value="PAS-assoc_C"/>
</dbReference>
<gene>
    <name evidence="8" type="ORF">D3Y59_01440</name>
</gene>
<dbReference type="Proteomes" id="UP000262802">
    <property type="component" value="Chromosome"/>
</dbReference>
<dbReference type="InterPro" id="IPR013656">
    <property type="entry name" value="PAS_4"/>
</dbReference>
<dbReference type="Pfam" id="PF08448">
    <property type="entry name" value="PAS_4"/>
    <property type="match status" value="1"/>
</dbReference>
<dbReference type="FunFam" id="3.30.450.20:FF:000099">
    <property type="entry name" value="Sensory box sensor histidine kinase"/>
    <property type="match status" value="1"/>
</dbReference>
<keyword evidence="3" id="KW-0597">Phosphoprotein</keyword>
<dbReference type="PANTHER" id="PTHR43304:SF1">
    <property type="entry name" value="PAC DOMAIN-CONTAINING PROTEIN"/>
    <property type="match status" value="1"/>
</dbReference>
<keyword evidence="4" id="KW-0808">Transferase</keyword>
<dbReference type="EC" id="2.7.13.3" evidence="2"/>
<dbReference type="Pfam" id="PF08447">
    <property type="entry name" value="PAS_3"/>
    <property type="match status" value="1"/>
</dbReference>
<evidence type="ECO:0000256" key="1">
    <source>
        <dbReference type="ARBA" id="ARBA00000085"/>
    </source>
</evidence>
<evidence type="ECO:0000256" key="3">
    <source>
        <dbReference type="ARBA" id="ARBA00022553"/>
    </source>
</evidence>
<dbReference type="KEGG" id="hyh:D3Y59_01440"/>
<dbReference type="SUPFAM" id="SSF55785">
    <property type="entry name" value="PYP-like sensor domain (PAS domain)"/>
    <property type="match status" value="3"/>
</dbReference>
<evidence type="ECO:0000313" key="9">
    <source>
        <dbReference type="Proteomes" id="UP000262802"/>
    </source>
</evidence>
<feature type="domain" description="PAS" evidence="6">
    <location>
        <begin position="151"/>
        <end position="221"/>
    </location>
</feature>
<evidence type="ECO:0000256" key="4">
    <source>
        <dbReference type="ARBA" id="ARBA00022679"/>
    </source>
</evidence>
<evidence type="ECO:0000256" key="5">
    <source>
        <dbReference type="ARBA" id="ARBA00022777"/>
    </source>
</evidence>
<evidence type="ECO:0000313" key="8">
    <source>
        <dbReference type="EMBL" id="AYA35825.1"/>
    </source>
</evidence>
<accession>A0A3B7QWB5</accession>
<evidence type="ECO:0000256" key="2">
    <source>
        <dbReference type="ARBA" id="ARBA00012438"/>
    </source>
</evidence>
<evidence type="ECO:0000259" key="6">
    <source>
        <dbReference type="PROSITE" id="PS50112"/>
    </source>
</evidence>
<evidence type="ECO:0000259" key="7">
    <source>
        <dbReference type="PROSITE" id="PS50113"/>
    </source>
</evidence>
<dbReference type="CDD" id="cd00130">
    <property type="entry name" value="PAS"/>
    <property type="match status" value="1"/>
</dbReference>